<evidence type="ECO:0000256" key="6">
    <source>
        <dbReference type="ARBA" id="ARBA00022918"/>
    </source>
</evidence>
<feature type="region of interest" description="Disordered" evidence="7">
    <location>
        <begin position="215"/>
        <end position="285"/>
    </location>
</feature>
<dbReference type="CDD" id="cd09274">
    <property type="entry name" value="RNase_HI_RT_Ty3"/>
    <property type="match status" value="1"/>
</dbReference>
<dbReference type="InterPro" id="IPR043502">
    <property type="entry name" value="DNA/RNA_pol_sf"/>
</dbReference>
<evidence type="ECO:0000256" key="3">
    <source>
        <dbReference type="ARBA" id="ARBA00022722"/>
    </source>
</evidence>
<gene>
    <name evidence="10" type="primary">TY3B-I_710</name>
    <name evidence="10" type="ORF">CK203_100016</name>
</gene>
<evidence type="ECO:0000259" key="8">
    <source>
        <dbReference type="Pfam" id="PF03732"/>
    </source>
</evidence>
<reference evidence="10 11" key="1">
    <citation type="journal article" date="2018" name="PLoS Genet.">
        <title>Population sequencing reveals clonal diversity and ancestral inbreeding in the grapevine cultivar Chardonnay.</title>
        <authorList>
            <person name="Roach M.J."/>
            <person name="Johnson D.L."/>
            <person name="Bohlmann J."/>
            <person name="van Vuuren H.J."/>
            <person name="Jones S.J."/>
            <person name="Pretorius I.S."/>
            <person name="Schmidt S.A."/>
            <person name="Borneman A.R."/>
        </authorList>
    </citation>
    <scope>NUCLEOTIDE SEQUENCE [LARGE SCALE GENOMIC DNA]</scope>
    <source>
        <strain evidence="11">cv. Chardonnay</strain>
        <tissue evidence="10">Leaf</tissue>
    </source>
</reference>
<dbReference type="PANTHER" id="PTHR24559">
    <property type="entry name" value="TRANSPOSON TY3-I GAG-POL POLYPROTEIN"/>
    <property type="match status" value="1"/>
</dbReference>
<evidence type="ECO:0000259" key="9">
    <source>
        <dbReference type="Pfam" id="PF17917"/>
    </source>
</evidence>
<dbReference type="Pfam" id="PF03732">
    <property type="entry name" value="Retrotrans_gag"/>
    <property type="match status" value="1"/>
</dbReference>
<keyword evidence="5" id="KW-0378">Hydrolase</keyword>
<dbReference type="GO" id="GO:0016787">
    <property type="term" value="F:hydrolase activity"/>
    <property type="evidence" value="ECO:0007669"/>
    <property type="project" value="UniProtKB-KW"/>
</dbReference>
<dbReference type="Pfam" id="PF17917">
    <property type="entry name" value="RT_RNaseH"/>
    <property type="match status" value="1"/>
</dbReference>
<keyword evidence="6" id="KW-0695">RNA-directed DNA polymerase</keyword>
<keyword evidence="4" id="KW-0255">Endonuclease</keyword>
<comment type="caution">
    <text evidence="10">The sequence shown here is derived from an EMBL/GenBank/DDBJ whole genome shotgun (WGS) entry which is preliminary data.</text>
</comment>
<dbReference type="SUPFAM" id="SSF56672">
    <property type="entry name" value="DNA/RNA polymerases"/>
    <property type="match status" value="1"/>
</dbReference>
<evidence type="ECO:0000313" key="10">
    <source>
        <dbReference type="EMBL" id="RVW35189.1"/>
    </source>
</evidence>
<dbReference type="Gene3D" id="3.30.70.270">
    <property type="match status" value="2"/>
</dbReference>
<feature type="compositionally biased region" description="Pro residues" evidence="7">
    <location>
        <begin position="261"/>
        <end position="278"/>
    </location>
</feature>
<protein>
    <submittedName>
        <fullName evidence="10">Transposon Ty3-I Gag-Pol polyprotein</fullName>
    </submittedName>
</protein>
<name>A0A438DIF1_VITVI</name>
<dbReference type="Gene3D" id="3.10.10.10">
    <property type="entry name" value="HIV Type 1 Reverse Transcriptase, subunit A, domain 1"/>
    <property type="match status" value="1"/>
</dbReference>
<dbReference type="GO" id="GO:0003964">
    <property type="term" value="F:RNA-directed DNA polymerase activity"/>
    <property type="evidence" value="ECO:0007669"/>
    <property type="project" value="UniProtKB-KW"/>
</dbReference>
<dbReference type="InterPro" id="IPR005162">
    <property type="entry name" value="Retrotrans_gag_dom"/>
</dbReference>
<keyword evidence="3" id="KW-0540">Nuclease</keyword>
<organism evidence="10 11">
    <name type="scientific">Vitis vinifera</name>
    <name type="common">Grape</name>
    <dbReference type="NCBI Taxonomy" id="29760"/>
    <lineage>
        <taxon>Eukaryota</taxon>
        <taxon>Viridiplantae</taxon>
        <taxon>Streptophyta</taxon>
        <taxon>Embryophyta</taxon>
        <taxon>Tracheophyta</taxon>
        <taxon>Spermatophyta</taxon>
        <taxon>Magnoliopsida</taxon>
        <taxon>eudicotyledons</taxon>
        <taxon>Gunneridae</taxon>
        <taxon>Pentapetalae</taxon>
        <taxon>rosids</taxon>
        <taxon>Vitales</taxon>
        <taxon>Vitaceae</taxon>
        <taxon>Viteae</taxon>
        <taxon>Vitis</taxon>
    </lineage>
</organism>
<dbReference type="CDD" id="cd01647">
    <property type="entry name" value="RT_LTR"/>
    <property type="match status" value="1"/>
</dbReference>
<sequence>MASIQEAIASLGQRIDGQQAQQVPVQEDTQFDTTVPPHHLRTCLLRSQRTHMLVWINLSKVETDEDFRGSYYLEDFDGAPVASLRPNGYALPYVIEWCCTALVRFIGGITRRTWDDLAQEFLRQFAFNTVIDVSRRELEALRQRPEESVTSFISRWREKISQIIDRPSERDQISMIMRSLQPRFARHLMGFSHTDFGSLVQALYGIEEGIARGLWSESSPTDSKGKRPSGGQRSGDVGAISSAGMRPSRRYQTVGQTPGYYYPPSPHAHYRPPSPSRPMTPTYLHPDSQPVFAAHVAERPPAPYTRPRAPQTTTYVQRPPRQFAQLGLIDQGLVNLGQPSVTTNPLPAHSTHAVHPSSGDIHHMDLIEDDNSCTIQFDPGRGTIPRMMIQRGEIQIVTRSGRIAQPPPPAVRPFEGTASHEEVRREDDEVLRQLQSTQARISIWSLLASSSTHRDALIRALSQIRVETTTTPEGLIHMMTAGRATCIVFSDDDLPPDALNVCPLATAIALGFAPSDFGPSTQTVRAYDSTKREVMGRPWIHVAGAIPSSLHQKVKFIHDGQVITVRSTRDIFALLSQYFRSVTHSSTVVLDMMRGMTFLPGMGLGRRQQGPSEFIAAIDHDTTFGLGFIPTEADYRHMARLRKERVRARLSHTPFDYPIRPYRMSLADYFVRGSETRPRLEEIDSVVHTDRETELQSISPATVIDGVVPHDEYRDEMDMMTVSQITGIVQLQPVSAFDMLGCLPLRFLRGLRLSWDVETVDFGTEDQPRELKIGSPLSTDERDRLIHLLSPAPFTYPTHARPVKQKLRRLHPRWSLQVKEEIQKQLSVGFISVVEYPEWLANVVPVPKKDGKVRVCVDFRDLNKASPKDDFPLPHIDLLVDGTAGHSMLSFMDGFSGYNQILMAPEDMEKTAFITEWGTYCYRDVEVYVDDMIVKSRGRADHLDALERFFERIRKFRLRLNPKKCTFGVTSGKLGIYVPPTPGRPLLLYLSVSDMALGCMLAQIDDLGKERAIYYLSKRMLEYEMRYVMIERLCLALVWATKRLRHYMTEYSVHLISRLDPLRYLFDRPALTGRLMRWLVLLIEFDIQYVSQKSIKGSIVADHLASLPISENRPIDDDFPDEEFVAMTNLSGWCMYFDGAANQSGYGIVEYEACILGLETALELDIRHMERKNRFADALATLASSVDIPIDVVIRPLLIELRSAPAYCCLIRETEVQDDLPWRSADGMLLLCLDRASCRSSDERGSCRSLWSAYGGHMLARKDYEDGLLLADYGDREDCCQFVQKCPECQIHGDLIHAPPSELHALTSQWPFSVWGIDIIGKVSPKSSRGHEFT</sequence>
<dbReference type="PANTHER" id="PTHR24559:SF457">
    <property type="entry name" value="RNA-DIRECTED DNA POLYMERASE HOMOLOG"/>
    <property type="match status" value="1"/>
</dbReference>
<evidence type="ECO:0000256" key="7">
    <source>
        <dbReference type="SAM" id="MobiDB-lite"/>
    </source>
</evidence>
<feature type="domain" description="Reverse transcriptase RNase H-like" evidence="9">
    <location>
        <begin position="982"/>
        <end position="1085"/>
    </location>
</feature>
<feature type="region of interest" description="Disordered" evidence="7">
    <location>
        <begin position="403"/>
        <end position="422"/>
    </location>
</feature>
<evidence type="ECO:0000256" key="5">
    <source>
        <dbReference type="ARBA" id="ARBA00022801"/>
    </source>
</evidence>
<feature type="domain" description="Retrotransposon gag" evidence="8">
    <location>
        <begin position="111"/>
        <end position="181"/>
    </location>
</feature>
<evidence type="ECO:0000256" key="4">
    <source>
        <dbReference type="ARBA" id="ARBA00022759"/>
    </source>
</evidence>
<dbReference type="EMBL" id="QGNW01001613">
    <property type="protein sequence ID" value="RVW35189.1"/>
    <property type="molecule type" value="Genomic_DNA"/>
</dbReference>
<dbReference type="InterPro" id="IPR041373">
    <property type="entry name" value="RT_RNaseH"/>
</dbReference>
<proteinExistence type="predicted"/>
<evidence type="ECO:0000313" key="11">
    <source>
        <dbReference type="Proteomes" id="UP000288805"/>
    </source>
</evidence>
<dbReference type="InterPro" id="IPR043128">
    <property type="entry name" value="Rev_trsase/Diguanyl_cyclase"/>
</dbReference>
<dbReference type="Proteomes" id="UP000288805">
    <property type="component" value="Unassembled WGS sequence"/>
</dbReference>
<keyword evidence="1" id="KW-0808">Transferase</keyword>
<evidence type="ECO:0000256" key="1">
    <source>
        <dbReference type="ARBA" id="ARBA00022679"/>
    </source>
</evidence>
<keyword evidence="2" id="KW-0548">Nucleotidyltransferase</keyword>
<dbReference type="GO" id="GO:0004519">
    <property type="term" value="F:endonuclease activity"/>
    <property type="evidence" value="ECO:0007669"/>
    <property type="project" value="UniProtKB-KW"/>
</dbReference>
<accession>A0A438DIF1</accession>
<evidence type="ECO:0000256" key="2">
    <source>
        <dbReference type="ARBA" id="ARBA00022695"/>
    </source>
</evidence>
<dbReference type="InterPro" id="IPR053134">
    <property type="entry name" value="RNA-dir_DNA_polymerase"/>
</dbReference>